<sequence>MTAKNTNPASIAVEDERSRIKSPEELWKWIFSAAPLATSSVANIGIQSKSISDVMPQPSPVRLASDQPREEKKPEAPKELPKPGNQGQ</sequence>
<organism evidence="2 3">
    <name type="scientific">Sphingobacterium faecale</name>
    <dbReference type="NCBI Taxonomy" id="2803775"/>
    <lineage>
        <taxon>Bacteria</taxon>
        <taxon>Pseudomonadati</taxon>
        <taxon>Bacteroidota</taxon>
        <taxon>Sphingobacteriia</taxon>
        <taxon>Sphingobacteriales</taxon>
        <taxon>Sphingobacteriaceae</taxon>
        <taxon>Sphingobacterium</taxon>
    </lineage>
</organism>
<feature type="compositionally biased region" description="Basic and acidic residues" evidence="1">
    <location>
        <begin position="67"/>
        <end position="81"/>
    </location>
</feature>
<keyword evidence="3" id="KW-1185">Reference proteome</keyword>
<dbReference type="RefSeq" id="WP_202104137.1">
    <property type="nucleotide sequence ID" value="NZ_JAERTY010000009.1"/>
</dbReference>
<evidence type="ECO:0000313" key="3">
    <source>
        <dbReference type="Proteomes" id="UP000625283"/>
    </source>
</evidence>
<evidence type="ECO:0000313" key="2">
    <source>
        <dbReference type="EMBL" id="MBL1410446.1"/>
    </source>
</evidence>
<dbReference type="EMBL" id="JAERTY010000009">
    <property type="protein sequence ID" value="MBL1410446.1"/>
    <property type="molecule type" value="Genomic_DNA"/>
</dbReference>
<proteinExistence type="predicted"/>
<evidence type="ECO:0000256" key="1">
    <source>
        <dbReference type="SAM" id="MobiDB-lite"/>
    </source>
</evidence>
<name>A0ABS1R6W8_9SPHI</name>
<gene>
    <name evidence="2" type="ORF">JKG61_16940</name>
</gene>
<feature type="region of interest" description="Disordered" evidence="1">
    <location>
        <begin position="51"/>
        <end position="88"/>
    </location>
</feature>
<comment type="caution">
    <text evidence="2">The sequence shown here is derived from an EMBL/GenBank/DDBJ whole genome shotgun (WGS) entry which is preliminary data.</text>
</comment>
<dbReference type="Proteomes" id="UP000625283">
    <property type="component" value="Unassembled WGS sequence"/>
</dbReference>
<protein>
    <submittedName>
        <fullName evidence="2">Uncharacterized protein</fullName>
    </submittedName>
</protein>
<reference evidence="2 3" key="1">
    <citation type="submission" date="2021-01" db="EMBL/GenBank/DDBJ databases">
        <title>C459-1 draft genome sequence.</title>
        <authorList>
            <person name="Zhang X.-F."/>
        </authorList>
    </citation>
    <scope>NUCLEOTIDE SEQUENCE [LARGE SCALE GENOMIC DNA]</scope>
    <source>
        <strain evidence="3">C459-1</strain>
    </source>
</reference>
<accession>A0ABS1R6W8</accession>